<evidence type="ECO:0000259" key="2">
    <source>
        <dbReference type="Pfam" id="PF04909"/>
    </source>
</evidence>
<dbReference type="Proteomes" id="UP000482800">
    <property type="component" value="Unassembled WGS sequence"/>
</dbReference>
<keyword evidence="1" id="KW-0456">Lyase</keyword>
<feature type="domain" description="Amidohydrolase-related" evidence="2">
    <location>
        <begin position="9"/>
        <end position="291"/>
    </location>
</feature>
<dbReference type="PANTHER" id="PTHR21240:SF28">
    <property type="entry name" value="ISO-OROTATE DECARBOXYLASE (EUROFUNG)"/>
    <property type="match status" value="1"/>
</dbReference>
<dbReference type="RefSeq" id="WP_173059210.1">
    <property type="nucleotide sequence ID" value="NZ_BAABGO010000029.1"/>
</dbReference>
<dbReference type="PANTHER" id="PTHR21240">
    <property type="entry name" value="2-AMINO-3-CARBOXYLMUCONATE-6-SEMIALDEHYDE DECARBOXYLASE"/>
    <property type="match status" value="1"/>
</dbReference>
<dbReference type="GO" id="GO:0005737">
    <property type="term" value="C:cytoplasm"/>
    <property type="evidence" value="ECO:0007669"/>
    <property type="project" value="TreeGrafter"/>
</dbReference>
<dbReference type="GO" id="GO:0016831">
    <property type="term" value="F:carboxy-lyase activity"/>
    <property type="evidence" value="ECO:0007669"/>
    <property type="project" value="InterPro"/>
</dbReference>
<dbReference type="Pfam" id="PF04909">
    <property type="entry name" value="Amidohydro_2"/>
    <property type="match status" value="1"/>
</dbReference>
<dbReference type="EMBL" id="BLPF01000002">
    <property type="protein sequence ID" value="GFJ80850.1"/>
    <property type="molecule type" value="Genomic_DNA"/>
</dbReference>
<protein>
    <submittedName>
        <fullName evidence="3">Amidohydrolase</fullName>
    </submittedName>
</protein>
<dbReference type="Gene3D" id="3.20.20.140">
    <property type="entry name" value="Metal-dependent hydrolases"/>
    <property type="match status" value="1"/>
</dbReference>
<evidence type="ECO:0000256" key="1">
    <source>
        <dbReference type="ARBA" id="ARBA00023239"/>
    </source>
</evidence>
<organism evidence="3 4">
    <name type="scientific">Phytohabitans houttuyneae</name>
    <dbReference type="NCBI Taxonomy" id="1076126"/>
    <lineage>
        <taxon>Bacteria</taxon>
        <taxon>Bacillati</taxon>
        <taxon>Actinomycetota</taxon>
        <taxon>Actinomycetes</taxon>
        <taxon>Micromonosporales</taxon>
        <taxon>Micromonosporaceae</taxon>
    </lineage>
</organism>
<dbReference type="SUPFAM" id="SSF51556">
    <property type="entry name" value="Metallo-dependent hydrolases"/>
    <property type="match status" value="1"/>
</dbReference>
<dbReference type="InterPro" id="IPR032465">
    <property type="entry name" value="ACMSD"/>
</dbReference>
<gene>
    <name evidence="3" type="ORF">Phou_050300</name>
</gene>
<reference evidence="3 4" key="2">
    <citation type="submission" date="2020-03" db="EMBL/GenBank/DDBJ databases">
        <authorList>
            <person name="Ichikawa N."/>
            <person name="Kimura A."/>
            <person name="Kitahashi Y."/>
            <person name="Uohara A."/>
        </authorList>
    </citation>
    <scope>NUCLEOTIDE SEQUENCE [LARGE SCALE GENOMIC DNA]</scope>
    <source>
        <strain evidence="3 4">NBRC 108639</strain>
    </source>
</reference>
<dbReference type="AlphaFoldDB" id="A0A6V8KBP5"/>
<evidence type="ECO:0000313" key="3">
    <source>
        <dbReference type="EMBL" id="GFJ80850.1"/>
    </source>
</evidence>
<keyword evidence="4" id="KW-1185">Reference proteome</keyword>
<dbReference type="InterPro" id="IPR006680">
    <property type="entry name" value="Amidohydro-rel"/>
</dbReference>
<reference evidence="3 4" key="1">
    <citation type="submission" date="2020-03" db="EMBL/GenBank/DDBJ databases">
        <title>Whole genome shotgun sequence of Phytohabitans houttuyneae NBRC 108639.</title>
        <authorList>
            <person name="Komaki H."/>
            <person name="Tamura T."/>
        </authorList>
    </citation>
    <scope>NUCLEOTIDE SEQUENCE [LARGE SCALE GENOMIC DNA]</scope>
    <source>
        <strain evidence="3 4">NBRC 108639</strain>
    </source>
</reference>
<dbReference type="GO" id="GO:0019748">
    <property type="term" value="P:secondary metabolic process"/>
    <property type="evidence" value="ECO:0007669"/>
    <property type="project" value="TreeGrafter"/>
</dbReference>
<accession>A0A6V8KBP5</accession>
<name>A0A6V8KBP5_9ACTN</name>
<evidence type="ECO:0000313" key="4">
    <source>
        <dbReference type="Proteomes" id="UP000482800"/>
    </source>
</evidence>
<dbReference type="GO" id="GO:0016787">
    <property type="term" value="F:hydrolase activity"/>
    <property type="evidence" value="ECO:0007669"/>
    <property type="project" value="UniProtKB-KW"/>
</dbReference>
<dbReference type="InterPro" id="IPR032466">
    <property type="entry name" value="Metal_Hydrolase"/>
</dbReference>
<sequence length="326" mass="34740">MTAFPPGPVDLHQHVIPRGYVERLTAIGVQAQPGIPFPTWDRARALAALDDLGIAVAVVSTASPGYYFGDQDFATALVRDTNDELAELTRDPRFLAFAAVPLPSADAAVAEVRRLAGVPGFAGVSLLTNYAGRYPGDPSFDPLLAELDALNAIVHIHPTLPPWWPEGAIDLRPSLLEYVFDTSRALTNLMLSGAVDRYPGISWVFSHCGGVLPYISRRLEIAEPLPELAQVKGVVATMARLGYDSALSASGSGLGGLLGVVPADQVVLGTDYPFVDEETVREEFRRLDTFAQVGGVAGLGANSRALIGLDSRSEITIQRNGKGPTR</sequence>
<comment type="caution">
    <text evidence="3">The sequence shown here is derived from an EMBL/GenBank/DDBJ whole genome shotgun (WGS) entry which is preliminary data.</text>
</comment>
<proteinExistence type="predicted"/>
<keyword evidence="3" id="KW-0378">Hydrolase</keyword>